<dbReference type="Proteomes" id="UP000241394">
    <property type="component" value="Chromosome LG15"/>
</dbReference>
<comment type="caution">
    <text evidence="2">The sequence shown here is derived from an EMBL/GenBank/DDBJ whole genome shotgun (WGS) entry which is preliminary data.</text>
</comment>
<dbReference type="EMBL" id="NKQK01000015">
    <property type="protein sequence ID" value="PSS09632.1"/>
    <property type="molecule type" value="Genomic_DNA"/>
</dbReference>
<feature type="compositionally biased region" description="Pro residues" evidence="1">
    <location>
        <begin position="1"/>
        <end position="11"/>
    </location>
</feature>
<accession>A0A2R6QJP6</accession>
<keyword evidence="3" id="KW-1185">Reference proteome</keyword>
<feature type="region of interest" description="Disordered" evidence="1">
    <location>
        <begin position="367"/>
        <end position="405"/>
    </location>
</feature>
<proteinExistence type="predicted"/>
<feature type="compositionally biased region" description="Basic residues" evidence="1">
    <location>
        <begin position="27"/>
        <end position="37"/>
    </location>
</feature>
<feature type="compositionally biased region" description="Basic and acidic residues" evidence="1">
    <location>
        <begin position="224"/>
        <end position="238"/>
    </location>
</feature>
<reference evidence="3" key="2">
    <citation type="journal article" date="2018" name="BMC Genomics">
        <title>A manually annotated Actinidia chinensis var. chinensis (kiwifruit) genome highlights the challenges associated with draft genomes and gene prediction in plants.</title>
        <authorList>
            <person name="Pilkington S.M."/>
            <person name="Crowhurst R."/>
            <person name="Hilario E."/>
            <person name="Nardozza S."/>
            <person name="Fraser L."/>
            <person name="Peng Y."/>
            <person name="Gunaseelan K."/>
            <person name="Simpson R."/>
            <person name="Tahir J."/>
            <person name="Deroles S.C."/>
            <person name="Templeton K."/>
            <person name="Luo Z."/>
            <person name="Davy M."/>
            <person name="Cheng C."/>
            <person name="McNeilage M."/>
            <person name="Scaglione D."/>
            <person name="Liu Y."/>
            <person name="Zhang Q."/>
            <person name="Datson P."/>
            <person name="De Silva N."/>
            <person name="Gardiner S.E."/>
            <person name="Bassett H."/>
            <person name="Chagne D."/>
            <person name="McCallum J."/>
            <person name="Dzierzon H."/>
            <person name="Deng C."/>
            <person name="Wang Y.Y."/>
            <person name="Barron L."/>
            <person name="Manako K."/>
            <person name="Bowen J."/>
            <person name="Foster T.M."/>
            <person name="Erridge Z.A."/>
            <person name="Tiffin H."/>
            <person name="Waite C.N."/>
            <person name="Davies K.M."/>
            <person name="Grierson E.P."/>
            <person name="Laing W.A."/>
            <person name="Kirk R."/>
            <person name="Chen X."/>
            <person name="Wood M."/>
            <person name="Montefiori M."/>
            <person name="Brummell D.A."/>
            <person name="Schwinn K.E."/>
            <person name="Catanach A."/>
            <person name="Fullerton C."/>
            <person name="Li D."/>
            <person name="Meiyalaghan S."/>
            <person name="Nieuwenhuizen N."/>
            <person name="Read N."/>
            <person name="Prakash R."/>
            <person name="Hunter D."/>
            <person name="Zhang H."/>
            <person name="McKenzie M."/>
            <person name="Knabel M."/>
            <person name="Harris A."/>
            <person name="Allan A.C."/>
            <person name="Gleave A."/>
            <person name="Chen A."/>
            <person name="Janssen B.J."/>
            <person name="Plunkett B."/>
            <person name="Ampomah-Dwamena C."/>
            <person name="Voogd C."/>
            <person name="Leif D."/>
            <person name="Lafferty D."/>
            <person name="Souleyre E.J.F."/>
            <person name="Varkonyi-Gasic E."/>
            <person name="Gambi F."/>
            <person name="Hanley J."/>
            <person name="Yao J.L."/>
            <person name="Cheung J."/>
            <person name="David K.M."/>
            <person name="Warren B."/>
            <person name="Marsh K."/>
            <person name="Snowden K.C."/>
            <person name="Lin-Wang K."/>
            <person name="Brian L."/>
            <person name="Martinez-Sanchez M."/>
            <person name="Wang M."/>
            <person name="Ileperuma N."/>
            <person name="Macnee N."/>
            <person name="Campin R."/>
            <person name="McAtee P."/>
            <person name="Drummond R.S.M."/>
            <person name="Espley R.V."/>
            <person name="Ireland H.S."/>
            <person name="Wu R."/>
            <person name="Atkinson R.G."/>
            <person name="Karunairetnam S."/>
            <person name="Bulley S."/>
            <person name="Chunkath S."/>
            <person name="Hanley Z."/>
            <person name="Storey R."/>
            <person name="Thrimawithana A.H."/>
            <person name="Thomson S."/>
            <person name="David C."/>
            <person name="Testolin R."/>
            <person name="Huang H."/>
            <person name="Hellens R.P."/>
            <person name="Schaffer R.J."/>
        </authorList>
    </citation>
    <scope>NUCLEOTIDE SEQUENCE [LARGE SCALE GENOMIC DNA]</scope>
    <source>
        <strain evidence="3">cv. Red5</strain>
    </source>
</reference>
<evidence type="ECO:0000313" key="2">
    <source>
        <dbReference type="EMBL" id="PSS09632.1"/>
    </source>
</evidence>
<evidence type="ECO:0000313" key="3">
    <source>
        <dbReference type="Proteomes" id="UP000241394"/>
    </source>
</evidence>
<feature type="region of interest" description="Disordered" evidence="1">
    <location>
        <begin position="1"/>
        <end position="84"/>
    </location>
</feature>
<dbReference type="OrthoDB" id="1913135at2759"/>
<dbReference type="OMA" id="DWLFDRC"/>
<gene>
    <name evidence="2" type="ORF">CEY00_Acc16654</name>
</gene>
<feature type="compositionally biased region" description="Basic and acidic residues" evidence="1">
    <location>
        <begin position="164"/>
        <end position="177"/>
    </location>
</feature>
<dbReference type="STRING" id="1590841.A0A2R6QJP6"/>
<reference evidence="2 3" key="1">
    <citation type="submission" date="2017-07" db="EMBL/GenBank/DDBJ databases">
        <title>An improved, manually edited Actinidia chinensis var. chinensis (kiwifruit) genome highlights the challenges associated with draft genomes and gene prediction in plants.</title>
        <authorList>
            <person name="Pilkington S."/>
            <person name="Crowhurst R."/>
            <person name="Hilario E."/>
            <person name="Nardozza S."/>
            <person name="Fraser L."/>
            <person name="Peng Y."/>
            <person name="Gunaseelan K."/>
            <person name="Simpson R."/>
            <person name="Tahir J."/>
            <person name="Deroles S."/>
            <person name="Templeton K."/>
            <person name="Luo Z."/>
            <person name="Davy M."/>
            <person name="Cheng C."/>
            <person name="Mcneilage M."/>
            <person name="Scaglione D."/>
            <person name="Liu Y."/>
            <person name="Zhang Q."/>
            <person name="Datson P."/>
            <person name="De Silva N."/>
            <person name="Gardiner S."/>
            <person name="Bassett H."/>
            <person name="Chagne D."/>
            <person name="Mccallum J."/>
            <person name="Dzierzon H."/>
            <person name="Deng C."/>
            <person name="Wang Y.-Y."/>
            <person name="Barron N."/>
            <person name="Manako K."/>
            <person name="Bowen J."/>
            <person name="Foster T."/>
            <person name="Erridge Z."/>
            <person name="Tiffin H."/>
            <person name="Waite C."/>
            <person name="Davies K."/>
            <person name="Grierson E."/>
            <person name="Laing W."/>
            <person name="Kirk R."/>
            <person name="Chen X."/>
            <person name="Wood M."/>
            <person name="Montefiori M."/>
            <person name="Brummell D."/>
            <person name="Schwinn K."/>
            <person name="Catanach A."/>
            <person name="Fullerton C."/>
            <person name="Li D."/>
            <person name="Meiyalaghan S."/>
            <person name="Nieuwenhuizen N."/>
            <person name="Read N."/>
            <person name="Prakash R."/>
            <person name="Hunter D."/>
            <person name="Zhang H."/>
            <person name="Mckenzie M."/>
            <person name="Knabel M."/>
            <person name="Harris A."/>
            <person name="Allan A."/>
            <person name="Chen A."/>
            <person name="Janssen B."/>
            <person name="Plunkett B."/>
            <person name="Dwamena C."/>
            <person name="Voogd C."/>
            <person name="Leif D."/>
            <person name="Lafferty D."/>
            <person name="Souleyre E."/>
            <person name="Varkonyi-Gasic E."/>
            <person name="Gambi F."/>
            <person name="Hanley J."/>
            <person name="Yao J.-L."/>
            <person name="Cheung J."/>
            <person name="David K."/>
            <person name="Warren B."/>
            <person name="Marsh K."/>
            <person name="Snowden K."/>
            <person name="Lin-Wang K."/>
            <person name="Brian L."/>
            <person name="Martinez-Sanchez M."/>
            <person name="Wang M."/>
            <person name="Ileperuma N."/>
            <person name="Macnee N."/>
            <person name="Campin R."/>
            <person name="Mcatee P."/>
            <person name="Drummond R."/>
            <person name="Espley R."/>
            <person name="Ireland H."/>
            <person name="Wu R."/>
            <person name="Atkinson R."/>
            <person name="Karunairetnam S."/>
            <person name="Bulley S."/>
            <person name="Chunkath S."/>
            <person name="Hanley Z."/>
            <person name="Storey R."/>
            <person name="Thrimawithana A."/>
            <person name="Thomson S."/>
            <person name="David C."/>
            <person name="Testolin R."/>
        </authorList>
    </citation>
    <scope>NUCLEOTIDE SEQUENCE [LARGE SCALE GENOMIC DNA]</scope>
    <source>
        <strain evidence="3">cv. Red5</strain>
        <tissue evidence="2">Young leaf</tissue>
    </source>
</reference>
<sequence length="516" mass="58768">MSRCVPFPPPGYEKKAGLGNMDLLTKEKHKEKKHKKDKDKEKREKKEKKKDQERSNGKHKEKKDRKEKHKDRKDKDRDKDKKITLAEKNIVVPLNDQYGENHGSNCLQNGDSTASKFFLELGKRIKDNGGARENKMFQSISVTCQKNGVLPGRVVEINFGNSTEGKEKYKSKREGDRNGNGQQNKVDANGVANAFVQDFFAIDQKGVGVARPVEEEDVKKHKHKDSDGRVDKQKDRNHEKKSKSKDKDRTRKEKEEKVKEKEPNKDHPIFRESSKDRMDSHNTIPSYLLKESDKSSTYKLNLGKRKEPEMNGFLHDDGIRPNKLPRLISSSSHQLVENGRKLEPHQTALQVVCERHAAENNHKVEVKVSSSHQMLQNGRKLDPNPTAIQSGSETQKVSNSGKTDKDVRINGFVGAQQLNACSSKLPSIPTQAKVKVEASAKLPHPDLKYLSHILSVPQVAEWSDFDDQEWWFNRDKIHSEKPKLGSFEVDGAPQVWISALRIESMEVTALPYVIPF</sequence>
<organism evidence="2 3">
    <name type="scientific">Actinidia chinensis var. chinensis</name>
    <name type="common">Chinese soft-hair kiwi</name>
    <dbReference type="NCBI Taxonomy" id="1590841"/>
    <lineage>
        <taxon>Eukaryota</taxon>
        <taxon>Viridiplantae</taxon>
        <taxon>Streptophyta</taxon>
        <taxon>Embryophyta</taxon>
        <taxon>Tracheophyta</taxon>
        <taxon>Spermatophyta</taxon>
        <taxon>Magnoliopsida</taxon>
        <taxon>eudicotyledons</taxon>
        <taxon>Gunneridae</taxon>
        <taxon>Pentapetalae</taxon>
        <taxon>asterids</taxon>
        <taxon>Ericales</taxon>
        <taxon>Actinidiaceae</taxon>
        <taxon>Actinidia</taxon>
    </lineage>
</organism>
<feature type="region of interest" description="Disordered" evidence="1">
    <location>
        <begin position="213"/>
        <end position="281"/>
    </location>
</feature>
<feature type="compositionally biased region" description="Basic and acidic residues" evidence="1">
    <location>
        <begin position="73"/>
        <end position="84"/>
    </location>
</feature>
<dbReference type="AlphaFoldDB" id="A0A2R6QJP6"/>
<evidence type="ECO:0000256" key="1">
    <source>
        <dbReference type="SAM" id="MobiDB-lite"/>
    </source>
</evidence>
<protein>
    <submittedName>
        <fullName evidence="2">Protein stum like</fullName>
    </submittedName>
</protein>
<feature type="compositionally biased region" description="Polar residues" evidence="1">
    <location>
        <begin position="386"/>
        <end position="401"/>
    </location>
</feature>
<dbReference type="Gramene" id="PSS09632">
    <property type="protein sequence ID" value="PSS09632"/>
    <property type="gene ID" value="CEY00_Acc16654"/>
</dbReference>
<feature type="compositionally biased region" description="Basic residues" evidence="1">
    <location>
        <begin position="59"/>
        <end position="72"/>
    </location>
</feature>
<dbReference type="FunCoup" id="A0A2R6QJP6">
    <property type="interactions" value="1321"/>
</dbReference>
<name>A0A2R6QJP6_ACTCC</name>
<feature type="compositionally biased region" description="Basic and acidic residues" evidence="1">
    <location>
        <begin position="245"/>
        <end position="280"/>
    </location>
</feature>
<dbReference type="PANTHER" id="PTHR34660:SF21">
    <property type="entry name" value="MYB-LIKE PROTEIN X ISOFORM X2"/>
    <property type="match status" value="1"/>
</dbReference>
<dbReference type="InParanoid" id="A0A2R6QJP6"/>
<feature type="region of interest" description="Disordered" evidence="1">
    <location>
        <begin position="164"/>
        <end position="186"/>
    </location>
</feature>
<dbReference type="PANTHER" id="PTHR34660">
    <property type="entry name" value="MYB-LIKE PROTEIN X"/>
    <property type="match status" value="1"/>
</dbReference>
<feature type="compositionally biased region" description="Basic and acidic residues" evidence="1">
    <location>
        <begin position="38"/>
        <end position="58"/>
    </location>
</feature>